<dbReference type="AlphaFoldDB" id="A0AAN8NL04"/>
<dbReference type="EMBL" id="JAVHNR010000011">
    <property type="protein sequence ID" value="KAK6330629.1"/>
    <property type="molecule type" value="Genomic_DNA"/>
</dbReference>
<sequence>MSREEKMKEKVMEWMEMEVKMGDEGDITEQRVRYHYGSTILSRELDSVAEARARTPDLTSTIDYEGIDGVQVKGGVALLRKEYGTCFGGTNARAVIDTTQWCRIDTPVAATFRGIV</sequence>
<dbReference type="Proteomes" id="UP001313282">
    <property type="component" value="Unassembled WGS sequence"/>
</dbReference>
<comment type="caution">
    <text evidence="1">The sequence shown here is derived from an EMBL/GenBank/DDBJ whole genome shotgun (WGS) entry which is preliminary data.</text>
</comment>
<proteinExistence type="predicted"/>
<protein>
    <submittedName>
        <fullName evidence="1">Uncharacterized protein</fullName>
    </submittedName>
</protein>
<evidence type="ECO:0000313" key="2">
    <source>
        <dbReference type="Proteomes" id="UP001313282"/>
    </source>
</evidence>
<accession>A0AAN8NL04</accession>
<name>A0AAN8NL04_9PEZI</name>
<organism evidence="1 2">
    <name type="scientific">Orbilia javanica</name>
    <dbReference type="NCBI Taxonomy" id="47235"/>
    <lineage>
        <taxon>Eukaryota</taxon>
        <taxon>Fungi</taxon>
        <taxon>Dikarya</taxon>
        <taxon>Ascomycota</taxon>
        <taxon>Pezizomycotina</taxon>
        <taxon>Orbiliomycetes</taxon>
        <taxon>Orbiliales</taxon>
        <taxon>Orbiliaceae</taxon>
        <taxon>Orbilia</taxon>
    </lineage>
</organism>
<keyword evidence="2" id="KW-1185">Reference proteome</keyword>
<reference evidence="1 2" key="1">
    <citation type="submission" date="2019-10" db="EMBL/GenBank/DDBJ databases">
        <authorList>
            <person name="Palmer J.M."/>
        </authorList>
    </citation>
    <scope>NUCLEOTIDE SEQUENCE [LARGE SCALE GENOMIC DNA]</scope>
    <source>
        <strain evidence="1 2">TWF718</strain>
    </source>
</reference>
<gene>
    <name evidence="1" type="ORF">TWF718_002826</name>
</gene>
<evidence type="ECO:0000313" key="1">
    <source>
        <dbReference type="EMBL" id="KAK6330629.1"/>
    </source>
</evidence>